<dbReference type="RefSeq" id="WP_408212542.1">
    <property type="nucleotide sequence ID" value="NZ_JAQQBZ010000007.1"/>
</dbReference>
<dbReference type="EMBL" id="JAQQBZ010000007">
    <property type="protein sequence ID" value="MFM0594022.1"/>
    <property type="molecule type" value="Genomic_DNA"/>
</dbReference>
<proteinExistence type="predicted"/>
<reference evidence="1 2" key="1">
    <citation type="journal article" date="2024" name="Chem. Sci.">
        <title>Discovery of megapolipeptins by genome mining of a Burkholderiales bacteria collection.</title>
        <authorList>
            <person name="Paulo B.S."/>
            <person name="Recchia M.J.J."/>
            <person name="Lee S."/>
            <person name="Fergusson C.H."/>
            <person name="Romanowski S.B."/>
            <person name="Hernandez A."/>
            <person name="Krull N."/>
            <person name="Liu D.Y."/>
            <person name="Cavanagh H."/>
            <person name="Bos A."/>
            <person name="Gray C.A."/>
            <person name="Murphy B.T."/>
            <person name="Linington R.G."/>
            <person name="Eustaquio A.S."/>
        </authorList>
    </citation>
    <scope>NUCLEOTIDE SEQUENCE [LARGE SCALE GENOMIC DNA]</scope>
    <source>
        <strain evidence="1 2">RL17-335-BIF-A</strain>
    </source>
</reference>
<dbReference type="Proteomes" id="UP001629367">
    <property type="component" value="Unassembled WGS sequence"/>
</dbReference>
<evidence type="ECO:0000313" key="2">
    <source>
        <dbReference type="Proteomes" id="UP001629367"/>
    </source>
</evidence>
<sequence>MPHRPRTVHQPDDNASRRVRAWQCKRLETDRSRFTVMLVKSVVSASDRIRAAANTSRVAYVGAALLAMEGLSTSERQALIARYAALHDSGAA</sequence>
<evidence type="ECO:0000313" key="1">
    <source>
        <dbReference type="EMBL" id="MFM0594022.1"/>
    </source>
</evidence>
<protein>
    <submittedName>
        <fullName evidence="1">Uncharacterized protein</fullName>
    </submittedName>
</protein>
<comment type="caution">
    <text evidence="1">The sequence shown here is derived from an EMBL/GenBank/DDBJ whole genome shotgun (WGS) entry which is preliminary data.</text>
</comment>
<gene>
    <name evidence="1" type="ORF">PQQ68_13425</name>
</gene>
<organism evidence="1 2">
    <name type="scientific">Paraburkholderia dilworthii</name>
    <dbReference type="NCBI Taxonomy" id="948106"/>
    <lineage>
        <taxon>Bacteria</taxon>
        <taxon>Pseudomonadati</taxon>
        <taxon>Pseudomonadota</taxon>
        <taxon>Betaproteobacteria</taxon>
        <taxon>Burkholderiales</taxon>
        <taxon>Burkholderiaceae</taxon>
        <taxon>Paraburkholderia</taxon>
    </lineage>
</organism>
<accession>A0ABW9D6Q1</accession>
<name>A0ABW9D6Q1_9BURK</name>
<keyword evidence="2" id="KW-1185">Reference proteome</keyword>